<organism evidence="1 2">
    <name type="scientific">Caldinitratiruptor microaerophilus</name>
    <dbReference type="NCBI Taxonomy" id="671077"/>
    <lineage>
        <taxon>Bacteria</taxon>
        <taxon>Bacillati</taxon>
        <taxon>Bacillota</taxon>
        <taxon>Clostridia</taxon>
        <taxon>Eubacteriales</taxon>
        <taxon>Symbiobacteriaceae</taxon>
        <taxon>Caldinitratiruptor</taxon>
    </lineage>
</organism>
<evidence type="ECO:0000313" key="2">
    <source>
        <dbReference type="Proteomes" id="UP001163687"/>
    </source>
</evidence>
<reference evidence="1" key="1">
    <citation type="submission" date="2022-03" db="EMBL/GenBank/DDBJ databases">
        <title>Complete genome sequence of Caldinitratiruptor microaerophilus.</title>
        <authorList>
            <person name="Mukaiyama R."/>
            <person name="Nishiyama T."/>
            <person name="Ueda K."/>
        </authorList>
    </citation>
    <scope>NUCLEOTIDE SEQUENCE</scope>
    <source>
        <strain evidence="1">JCM 16183</strain>
    </source>
</reference>
<dbReference type="AlphaFoldDB" id="A0AA35CHH5"/>
<dbReference type="InterPro" id="IPR052552">
    <property type="entry name" value="YeaO-like"/>
</dbReference>
<dbReference type="KEGG" id="cmic:caldi_00470"/>
<sequence>MIRVKRVYDPPTPDDGTRYLVDRLWPRGIRKDHLPLAGWLRDVAPSGALRRWFGHDPSRWEEFRRRYFAELDAHPQAWESLLAAARAGDTLTLLYGARDPEHNHAVALKEYLEARL</sequence>
<dbReference type="EMBL" id="AP025628">
    <property type="protein sequence ID" value="BDG58957.1"/>
    <property type="molecule type" value="Genomic_DNA"/>
</dbReference>
<dbReference type="RefSeq" id="WP_264843081.1">
    <property type="nucleotide sequence ID" value="NZ_AP025628.1"/>
</dbReference>
<evidence type="ECO:0000313" key="1">
    <source>
        <dbReference type="EMBL" id="BDG58957.1"/>
    </source>
</evidence>
<gene>
    <name evidence="1" type="ORF">caldi_00470</name>
</gene>
<proteinExistence type="predicted"/>
<keyword evidence="2" id="KW-1185">Reference proteome</keyword>
<dbReference type="PANTHER" id="PTHR36849">
    <property type="entry name" value="CYTOPLASMIC PROTEIN-RELATED"/>
    <property type="match status" value="1"/>
</dbReference>
<name>A0AA35CHH5_9FIRM</name>
<evidence type="ECO:0008006" key="3">
    <source>
        <dbReference type="Google" id="ProtNLM"/>
    </source>
</evidence>
<dbReference type="Pfam" id="PF22752">
    <property type="entry name" value="DUF488-N3i"/>
    <property type="match status" value="1"/>
</dbReference>
<dbReference type="PANTHER" id="PTHR36849:SF1">
    <property type="entry name" value="CYTOPLASMIC PROTEIN"/>
    <property type="match status" value="1"/>
</dbReference>
<protein>
    <recommendedName>
        <fullName evidence="3">DUF488 domain-containing protein</fullName>
    </recommendedName>
</protein>
<dbReference type="Proteomes" id="UP001163687">
    <property type="component" value="Chromosome"/>
</dbReference>
<accession>A0AA35CHH5</accession>